<protein>
    <submittedName>
        <fullName evidence="7">O-antigen/teichoic acid export membrane protein</fullName>
    </submittedName>
</protein>
<sequence length="428" mass="43344">MTSEGETTTPAGSGRRALVGRLSWGLADQAASSVTNFAVGIYVARSLGLAAFGVFSLAWVTYGVVLSVSRGLATDPLVVRFSGVPDASWRGAVARSSGTALGVGAAIGAACLVAGPGLGGRVGPAFACLGVMLPGLLLQDAWRYAFFAAGTGRKAFVNDLVWGVALVPAMVVAARVGSVAAFVLAWGASAAVAAVYGCFQSGIRPRPAGAREWLREQRDLSYRYLAENVGVSGASQLRAYGLGAIAGVGAVGAIRGAELLLGPFLAVLMGLSLVTVAEAARVLRRAPHRLARFCLLLGGGQAAAALLWGTALLLVPDRLGELVLGDVWSSAAQLIVPATLGVAGAGLGTGAAAGLRALGAARRSLRSQLFASACYVIGGLGGAAVAGTVGSAWGVAAATACGSAVWWLHLRSALRERHQDLFREVRTP</sequence>
<feature type="transmembrane region" description="Helical" evidence="6">
    <location>
        <begin position="98"/>
        <end position="118"/>
    </location>
</feature>
<evidence type="ECO:0000256" key="1">
    <source>
        <dbReference type="ARBA" id="ARBA00004651"/>
    </source>
</evidence>
<evidence type="ECO:0000256" key="6">
    <source>
        <dbReference type="SAM" id="Phobius"/>
    </source>
</evidence>
<feature type="transmembrane region" description="Helical" evidence="6">
    <location>
        <begin position="392"/>
        <end position="410"/>
    </location>
</feature>
<keyword evidence="3 6" id="KW-0812">Transmembrane</keyword>
<feature type="transmembrane region" description="Helical" evidence="6">
    <location>
        <begin position="293"/>
        <end position="314"/>
    </location>
</feature>
<reference evidence="7 8" key="1">
    <citation type="submission" date="2023-07" db="EMBL/GenBank/DDBJ databases">
        <title>Comparative genomics of wheat-associated soil bacteria to identify genetic determinants of phenazine resistance.</title>
        <authorList>
            <person name="Mouncey N."/>
        </authorList>
    </citation>
    <scope>NUCLEOTIDE SEQUENCE [LARGE SCALE GENOMIC DNA]</scope>
    <source>
        <strain evidence="7 8">B3I12</strain>
    </source>
</reference>
<name>A0ABU0QX12_9ACTN</name>
<keyword evidence="4 6" id="KW-1133">Transmembrane helix</keyword>
<evidence type="ECO:0000256" key="2">
    <source>
        <dbReference type="ARBA" id="ARBA00022475"/>
    </source>
</evidence>
<keyword evidence="8" id="KW-1185">Reference proteome</keyword>
<comment type="subcellular location">
    <subcellularLocation>
        <location evidence="1">Cell membrane</location>
        <topology evidence="1">Multi-pass membrane protein</topology>
    </subcellularLocation>
</comment>
<keyword evidence="5 6" id="KW-0472">Membrane</keyword>
<feature type="transmembrane region" description="Helical" evidence="6">
    <location>
        <begin position="237"/>
        <end position="254"/>
    </location>
</feature>
<dbReference type="PANTHER" id="PTHR30250">
    <property type="entry name" value="PST FAMILY PREDICTED COLANIC ACID TRANSPORTER"/>
    <property type="match status" value="1"/>
</dbReference>
<feature type="transmembrane region" description="Helical" evidence="6">
    <location>
        <begin position="42"/>
        <end position="65"/>
    </location>
</feature>
<evidence type="ECO:0000256" key="3">
    <source>
        <dbReference type="ARBA" id="ARBA00022692"/>
    </source>
</evidence>
<feature type="transmembrane region" description="Helical" evidence="6">
    <location>
        <begin position="260"/>
        <end position="281"/>
    </location>
</feature>
<keyword evidence="2" id="KW-1003">Cell membrane</keyword>
<organism evidence="7 8">
    <name type="scientific">Streptomyces africanus</name>
    <dbReference type="NCBI Taxonomy" id="231024"/>
    <lineage>
        <taxon>Bacteria</taxon>
        <taxon>Bacillati</taxon>
        <taxon>Actinomycetota</taxon>
        <taxon>Actinomycetes</taxon>
        <taxon>Kitasatosporales</taxon>
        <taxon>Streptomycetaceae</taxon>
        <taxon>Streptomyces</taxon>
    </lineage>
</organism>
<dbReference type="EMBL" id="JAUSYP010000001">
    <property type="protein sequence ID" value="MDQ0751938.1"/>
    <property type="molecule type" value="Genomic_DNA"/>
</dbReference>
<accession>A0ABU0QX12</accession>
<dbReference type="PANTHER" id="PTHR30250:SF26">
    <property type="entry name" value="PSMA PROTEIN"/>
    <property type="match status" value="1"/>
</dbReference>
<evidence type="ECO:0000256" key="4">
    <source>
        <dbReference type="ARBA" id="ARBA00022989"/>
    </source>
</evidence>
<feature type="transmembrane region" description="Helical" evidence="6">
    <location>
        <begin position="156"/>
        <end position="174"/>
    </location>
</feature>
<dbReference type="Proteomes" id="UP001232755">
    <property type="component" value="Unassembled WGS sequence"/>
</dbReference>
<dbReference type="CDD" id="cd13126">
    <property type="entry name" value="MATE_like_11"/>
    <property type="match status" value="1"/>
</dbReference>
<feature type="transmembrane region" description="Helical" evidence="6">
    <location>
        <begin position="180"/>
        <end position="199"/>
    </location>
</feature>
<comment type="caution">
    <text evidence="7">The sequence shown here is derived from an EMBL/GenBank/DDBJ whole genome shotgun (WGS) entry which is preliminary data.</text>
</comment>
<dbReference type="InterPro" id="IPR050833">
    <property type="entry name" value="Poly_Biosynth_Transport"/>
</dbReference>
<dbReference type="RefSeq" id="WP_307178001.1">
    <property type="nucleotide sequence ID" value="NZ_JAUSYP010000001.1"/>
</dbReference>
<feature type="transmembrane region" description="Helical" evidence="6">
    <location>
        <begin position="334"/>
        <end position="355"/>
    </location>
</feature>
<evidence type="ECO:0000256" key="5">
    <source>
        <dbReference type="ARBA" id="ARBA00023136"/>
    </source>
</evidence>
<gene>
    <name evidence="7" type="ORF">QF034_006169</name>
</gene>
<evidence type="ECO:0000313" key="8">
    <source>
        <dbReference type="Proteomes" id="UP001232755"/>
    </source>
</evidence>
<evidence type="ECO:0000313" key="7">
    <source>
        <dbReference type="EMBL" id="MDQ0751938.1"/>
    </source>
</evidence>
<proteinExistence type="predicted"/>
<feature type="transmembrane region" description="Helical" evidence="6">
    <location>
        <begin position="124"/>
        <end position="144"/>
    </location>
</feature>
<feature type="transmembrane region" description="Helical" evidence="6">
    <location>
        <begin position="367"/>
        <end position="386"/>
    </location>
</feature>